<evidence type="ECO:0000313" key="9">
    <source>
        <dbReference type="Proteomes" id="UP000660729"/>
    </source>
</evidence>
<dbReference type="Pfam" id="PF13520">
    <property type="entry name" value="AA_permease_2"/>
    <property type="match status" value="1"/>
</dbReference>
<keyword evidence="4 7" id="KW-1133">Transmembrane helix</keyword>
<keyword evidence="9" id="KW-1185">Reference proteome</keyword>
<dbReference type="GO" id="GO:0016020">
    <property type="term" value="C:membrane"/>
    <property type="evidence" value="ECO:0007669"/>
    <property type="project" value="UniProtKB-SubCell"/>
</dbReference>
<comment type="caution">
    <text evidence="8">The sequence shown here is derived from an EMBL/GenBank/DDBJ whole genome shotgun (WGS) entry which is preliminary data.</text>
</comment>
<evidence type="ECO:0000256" key="5">
    <source>
        <dbReference type="ARBA" id="ARBA00023136"/>
    </source>
</evidence>
<feature type="transmembrane region" description="Helical" evidence="7">
    <location>
        <begin position="316"/>
        <end position="335"/>
    </location>
</feature>
<reference evidence="8" key="1">
    <citation type="submission" date="2020-04" db="EMBL/GenBank/DDBJ databases">
        <title>Draft genome resource of the tomato pathogen Pseudocercospora fuligena.</title>
        <authorList>
            <person name="Zaccaron A."/>
        </authorList>
    </citation>
    <scope>NUCLEOTIDE SEQUENCE</scope>
    <source>
        <strain evidence="8">PF001</strain>
    </source>
</reference>
<feature type="region of interest" description="Disordered" evidence="6">
    <location>
        <begin position="1"/>
        <end position="27"/>
    </location>
</feature>
<sequence>MTQAKTSHYDVTTNDPAPKNETSSDFNETVHDRIEMERFGNRRRLRRSLNAVTVGSFMVIAMTSWAYVLNGASLGLFAAGTGGTIFVYIGTSVCYASIIVSMAELASMIPLAGGPYHWVSVLAGKRWRRVLSYAAGWLLTLSWMCGVASGLFIVAQLIRITAAIGDATANPQAWQTYLIVIAVTLLCMLMNTAGVRFLPLLELAAGIVFTVGFIASIVVYAVMAPKNDASAVFLTFTNGGEWSNFGFAMLTAQTFALYCLFGSDGAAHMSEETRNASLNVPRGMLLSYIFSAVTGFAMLVLFCFCYTEDAVAATELYGYAFIGVNLVATGSIAGAKGMTSIVLVLTILSVNNFVAASSRQLMAFARDGGVPFGKWVARISPGAKYPRNAVLVVGAFSIILSLITLGSAVAFQAVVSLTLIAFLGNYELSTCVLIWRRLSGLPLPPARWSLGRFGLPINLFAAAYGLFALVFVAVPATPEYNPTTFNWAPVVFVGLVVLAVLYYAFDGRKSFDVPLLKSAQEEDE</sequence>
<feature type="transmembrane region" description="Helical" evidence="7">
    <location>
        <begin position="283"/>
        <end position="304"/>
    </location>
</feature>
<keyword evidence="5 7" id="KW-0472">Membrane</keyword>
<name>A0A8H6VHM5_9PEZI</name>
<feature type="transmembrane region" description="Helical" evidence="7">
    <location>
        <begin position="130"/>
        <end position="154"/>
    </location>
</feature>
<feature type="transmembrane region" description="Helical" evidence="7">
    <location>
        <begin position="48"/>
        <end position="68"/>
    </location>
</feature>
<organism evidence="8 9">
    <name type="scientific">Pseudocercospora fuligena</name>
    <dbReference type="NCBI Taxonomy" id="685502"/>
    <lineage>
        <taxon>Eukaryota</taxon>
        <taxon>Fungi</taxon>
        <taxon>Dikarya</taxon>
        <taxon>Ascomycota</taxon>
        <taxon>Pezizomycotina</taxon>
        <taxon>Dothideomycetes</taxon>
        <taxon>Dothideomycetidae</taxon>
        <taxon>Mycosphaerellales</taxon>
        <taxon>Mycosphaerellaceae</taxon>
        <taxon>Pseudocercospora</taxon>
    </lineage>
</organism>
<evidence type="ECO:0000256" key="1">
    <source>
        <dbReference type="ARBA" id="ARBA00004141"/>
    </source>
</evidence>
<dbReference type="PANTHER" id="PTHR45649:SF4">
    <property type="entry name" value="TRANSPORTER, PUTATIVE (EUROFUNG)-RELATED"/>
    <property type="match status" value="1"/>
</dbReference>
<accession>A0A8H6VHM5</accession>
<dbReference type="Gene3D" id="1.20.1740.10">
    <property type="entry name" value="Amino acid/polyamine transporter I"/>
    <property type="match status" value="1"/>
</dbReference>
<evidence type="ECO:0000256" key="2">
    <source>
        <dbReference type="ARBA" id="ARBA00022448"/>
    </source>
</evidence>
<proteinExistence type="predicted"/>
<dbReference type="Proteomes" id="UP000660729">
    <property type="component" value="Unassembled WGS sequence"/>
</dbReference>
<dbReference type="EMBL" id="JABCIY010000168">
    <property type="protein sequence ID" value="KAF7190827.1"/>
    <property type="molecule type" value="Genomic_DNA"/>
</dbReference>
<feature type="transmembrane region" description="Helical" evidence="7">
    <location>
        <begin position="200"/>
        <end position="222"/>
    </location>
</feature>
<dbReference type="PIRSF" id="PIRSF006060">
    <property type="entry name" value="AA_transporter"/>
    <property type="match status" value="1"/>
</dbReference>
<evidence type="ECO:0000256" key="7">
    <source>
        <dbReference type="SAM" id="Phobius"/>
    </source>
</evidence>
<evidence type="ECO:0000256" key="4">
    <source>
        <dbReference type="ARBA" id="ARBA00022989"/>
    </source>
</evidence>
<feature type="transmembrane region" description="Helical" evidence="7">
    <location>
        <begin position="388"/>
        <end position="411"/>
    </location>
</feature>
<evidence type="ECO:0000256" key="3">
    <source>
        <dbReference type="ARBA" id="ARBA00022692"/>
    </source>
</evidence>
<evidence type="ECO:0000313" key="8">
    <source>
        <dbReference type="EMBL" id="KAF7190827.1"/>
    </source>
</evidence>
<feature type="transmembrane region" description="Helical" evidence="7">
    <location>
        <begin position="455"/>
        <end position="474"/>
    </location>
</feature>
<feature type="transmembrane region" description="Helical" evidence="7">
    <location>
        <begin position="242"/>
        <end position="262"/>
    </location>
</feature>
<dbReference type="InterPro" id="IPR002293">
    <property type="entry name" value="AA/rel_permease1"/>
</dbReference>
<gene>
    <name evidence="8" type="ORF">HII31_07986</name>
</gene>
<feature type="transmembrane region" description="Helical" evidence="7">
    <location>
        <begin position="486"/>
        <end position="505"/>
    </location>
</feature>
<keyword evidence="3 7" id="KW-0812">Transmembrane</keyword>
<keyword evidence="2" id="KW-0813">Transport</keyword>
<dbReference type="OrthoDB" id="3257095at2759"/>
<dbReference type="PANTHER" id="PTHR45649">
    <property type="entry name" value="AMINO-ACID PERMEASE BAT1"/>
    <property type="match status" value="1"/>
</dbReference>
<feature type="transmembrane region" description="Helical" evidence="7">
    <location>
        <begin position="174"/>
        <end position="193"/>
    </location>
</feature>
<dbReference type="AlphaFoldDB" id="A0A8H6VHM5"/>
<feature type="transmembrane region" description="Helical" evidence="7">
    <location>
        <begin position="74"/>
        <end position="100"/>
    </location>
</feature>
<dbReference type="GO" id="GO:0022857">
    <property type="term" value="F:transmembrane transporter activity"/>
    <property type="evidence" value="ECO:0007669"/>
    <property type="project" value="InterPro"/>
</dbReference>
<protein>
    <submittedName>
        <fullName evidence="8">Putative amino-acid permease PB24D3.02c</fullName>
    </submittedName>
</protein>
<evidence type="ECO:0000256" key="6">
    <source>
        <dbReference type="SAM" id="MobiDB-lite"/>
    </source>
</evidence>
<feature type="transmembrane region" description="Helical" evidence="7">
    <location>
        <begin position="417"/>
        <end position="435"/>
    </location>
</feature>
<comment type="subcellular location">
    <subcellularLocation>
        <location evidence="1">Membrane</location>
        <topology evidence="1">Multi-pass membrane protein</topology>
    </subcellularLocation>
</comment>